<proteinExistence type="predicted"/>
<evidence type="ECO:0000313" key="2">
    <source>
        <dbReference type="Proteomes" id="UP000011718"/>
    </source>
</evidence>
<dbReference type="Proteomes" id="UP000011718">
    <property type="component" value="Chromosome"/>
</dbReference>
<name>M1QC02_METMZ</name>
<dbReference type="EMBL" id="CP004144">
    <property type="protein sequence ID" value="AGF97778.1"/>
    <property type="molecule type" value="Genomic_DNA"/>
</dbReference>
<protein>
    <submittedName>
        <fullName evidence="1">Uncharacterized protein</fullName>
    </submittedName>
</protein>
<dbReference type="AlphaFoldDB" id="M1QC02"/>
<dbReference type="KEGG" id="mmaz:MmTuc01_2468"/>
<organism evidence="1 2">
    <name type="scientific">Methanosarcina mazei Tuc01</name>
    <dbReference type="NCBI Taxonomy" id="1236903"/>
    <lineage>
        <taxon>Archaea</taxon>
        <taxon>Methanobacteriati</taxon>
        <taxon>Methanobacteriota</taxon>
        <taxon>Stenosarchaea group</taxon>
        <taxon>Methanomicrobia</taxon>
        <taxon>Methanosarcinales</taxon>
        <taxon>Methanosarcinaceae</taxon>
        <taxon>Methanosarcina</taxon>
    </lineage>
</organism>
<dbReference type="BioCyc" id="MMAZ1236903:G139K-2361-MONOMER"/>
<gene>
    <name evidence="1" type="ORF">MmTuc01_2468</name>
</gene>
<sequence length="44" mass="5263">MPKEQLINFFPTLSTAIQIQHCFFITDVNVHLIHFNNRDLIFVF</sequence>
<reference evidence="1 2" key="1">
    <citation type="journal article" date="2013" name="Genome Announc.">
        <title>Complete Genome of a Methanosarcina mazei Strain Isolated from Sediment Samples from an Amazonian Flooded Area.</title>
        <authorList>
            <person name="Assis das Gracas D."/>
            <person name="Thiago Juca Ramos R."/>
            <person name="Vieira Araujo A.C."/>
            <person name="Zahlouth R."/>
            <person name="Ribeiro Carneiro A."/>
            <person name="Souza Lopes T."/>
            <person name="Azevedo Barauna R."/>
            <person name="Azevedo V."/>
            <person name="Cruz Schneider M.P."/>
            <person name="Pellizari V.H."/>
            <person name="Silva A."/>
        </authorList>
    </citation>
    <scope>NUCLEOTIDE SEQUENCE [LARGE SCALE GENOMIC DNA]</scope>
    <source>
        <strain evidence="1 2">Tuc01</strain>
    </source>
</reference>
<evidence type="ECO:0000313" key="1">
    <source>
        <dbReference type="EMBL" id="AGF97778.1"/>
    </source>
</evidence>
<dbReference type="HOGENOM" id="CLU_3210775_0_0_2"/>
<accession>M1QC02</accession>